<evidence type="ECO:0000313" key="3">
    <source>
        <dbReference type="Proteomes" id="UP000001555"/>
    </source>
</evidence>
<dbReference type="EMBL" id="DS671188">
    <property type="protein sequence ID" value="EEC03586.1"/>
    <property type="molecule type" value="Genomic_DNA"/>
</dbReference>
<dbReference type="InParanoid" id="B7PAG4"/>
<organism>
    <name type="scientific">Ixodes scapularis</name>
    <name type="common">Black-legged tick</name>
    <name type="synonym">Deer tick</name>
    <dbReference type="NCBI Taxonomy" id="6945"/>
    <lineage>
        <taxon>Eukaryota</taxon>
        <taxon>Metazoa</taxon>
        <taxon>Ecdysozoa</taxon>
        <taxon>Arthropoda</taxon>
        <taxon>Chelicerata</taxon>
        <taxon>Arachnida</taxon>
        <taxon>Acari</taxon>
        <taxon>Parasitiformes</taxon>
        <taxon>Ixodida</taxon>
        <taxon>Ixodoidea</taxon>
        <taxon>Ixodidae</taxon>
        <taxon>Ixodinae</taxon>
        <taxon>Ixodes</taxon>
    </lineage>
</organism>
<keyword evidence="3" id="KW-1185">Reference proteome</keyword>
<dbReference type="EMBL" id="ABJB010075134">
    <property type="status" value="NOT_ANNOTATED_CDS"/>
    <property type="molecule type" value="Genomic_DNA"/>
</dbReference>
<dbReference type="HOGENOM" id="CLU_2981346_0_0_1"/>
<gene>
    <name evidence="1" type="ORF">IscW_ISCW001864</name>
</gene>
<dbReference type="VEuPathDB" id="VectorBase:ISCW001864"/>
<protein>
    <submittedName>
        <fullName evidence="1 2">Uncharacterized protein</fullName>
    </submittedName>
</protein>
<dbReference type="EnsemblMetazoa" id="ISCW001864-RA">
    <property type="protein sequence ID" value="ISCW001864-PA"/>
    <property type="gene ID" value="ISCW001864"/>
</dbReference>
<dbReference type="Proteomes" id="UP000001555">
    <property type="component" value="Unassembled WGS sequence"/>
</dbReference>
<evidence type="ECO:0000313" key="1">
    <source>
        <dbReference type="EMBL" id="EEC03586.1"/>
    </source>
</evidence>
<proteinExistence type="predicted"/>
<reference evidence="2" key="2">
    <citation type="submission" date="2020-05" db="UniProtKB">
        <authorList>
            <consortium name="EnsemblMetazoa"/>
        </authorList>
    </citation>
    <scope>IDENTIFICATION</scope>
    <source>
        <strain evidence="2">wikel</strain>
    </source>
</reference>
<dbReference type="PaxDb" id="6945-B7PAG4"/>
<reference evidence="1 3" key="1">
    <citation type="submission" date="2008-03" db="EMBL/GenBank/DDBJ databases">
        <title>Annotation of Ixodes scapularis.</title>
        <authorList>
            <consortium name="Ixodes scapularis Genome Project Consortium"/>
            <person name="Caler E."/>
            <person name="Hannick L.I."/>
            <person name="Bidwell S."/>
            <person name="Joardar V."/>
            <person name="Thiagarajan M."/>
            <person name="Amedeo P."/>
            <person name="Galinsky K.J."/>
            <person name="Schobel S."/>
            <person name="Inman J."/>
            <person name="Hostetler J."/>
            <person name="Miller J."/>
            <person name="Hammond M."/>
            <person name="Megy K."/>
            <person name="Lawson D."/>
            <person name="Kodira C."/>
            <person name="Sutton G."/>
            <person name="Meyer J."/>
            <person name="Hill C.A."/>
            <person name="Birren B."/>
            <person name="Nene V."/>
            <person name="Collins F."/>
            <person name="Alarcon-Chaidez F."/>
            <person name="Wikel S."/>
            <person name="Strausberg R."/>
        </authorList>
    </citation>
    <scope>NUCLEOTIDE SEQUENCE [LARGE SCALE GENOMIC DNA]</scope>
    <source>
        <strain evidence="3">Wikel</strain>
        <strain evidence="1">Wikel colony</strain>
    </source>
</reference>
<evidence type="ECO:0000313" key="2">
    <source>
        <dbReference type="EnsemblMetazoa" id="ISCW001864-PA"/>
    </source>
</evidence>
<accession>B7PAG4</accession>
<sequence length="58" mass="6677">MYAAAAEIYVFNLPYVLRSLCRVCIEKESIYSFIHFQDPAITPGRKTVHNTESCKTLH</sequence>
<dbReference type="AlphaFoldDB" id="B7PAG4"/>
<name>B7PAG4_IXOSC</name>